<keyword evidence="3 6" id="KW-0949">S-adenosyl-L-methionine</keyword>
<dbReference type="GO" id="GO:0003677">
    <property type="term" value="F:DNA binding"/>
    <property type="evidence" value="ECO:0007669"/>
    <property type="project" value="TreeGrafter"/>
</dbReference>
<organism evidence="10 11">
    <name type="scientific">Polyangium fumosum</name>
    <dbReference type="NCBI Taxonomy" id="889272"/>
    <lineage>
        <taxon>Bacteria</taxon>
        <taxon>Pseudomonadati</taxon>
        <taxon>Myxococcota</taxon>
        <taxon>Polyangia</taxon>
        <taxon>Polyangiales</taxon>
        <taxon>Polyangiaceae</taxon>
        <taxon>Polyangium</taxon>
    </lineage>
</organism>
<dbReference type="EC" id="2.1.1.37" evidence="8"/>
<dbReference type="PROSITE" id="PS51679">
    <property type="entry name" value="SAM_MT_C5"/>
    <property type="match status" value="1"/>
</dbReference>
<dbReference type="Gene3D" id="3.40.50.150">
    <property type="entry name" value="Vaccinia Virus protein VP39"/>
    <property type="match status" value="1"/>
</dbReference>
<evidence type="ECO:0000256" key="6">
    <source>
        <dbReference type="PROSITE-ProRule" id="PRU01016"/>
    </source>
</evidence>
<dbReference type="NCBIfam" id="TIGR00675">
    <property type="entry name" value="dcm"/>
    <property type="match status" value="1"/>
</dbReference>
<dbReference type="AlphaFoldDB" id="A0A4U1JB02"/>
<evidence type="ECO:0000313" key="10">
    <source>
        <dbReference type="EMBL" id="TKD06537.1"/>
    </source>
</evidence>
<dbReference type="SUPFAM" id="SSF53335">
    <property type="entry name" value="S-adenosyl-L-methionine-dependent methyltransferases"/>
    <property type="match status" value="1"/>
</dbReference>
<comment type="caution">
    <text evidence="10">The sequence shown here is derived from an EMBL/GenBank/DDBJ whole genome shotgun (WGS) entry which is preliminary data.</text>
</comment>
<protein>
    <recommendedName>
        <fullName evidence="8">Cytosine-specific methyltransferase</fullName>
        <ecNumber evidence="8">2.1.1.37</ecNumber>
    </recommendedName>
</protein>
<feature type="active site" evidence="6">
    <location>
        <position position="83"/>
    </location>
</feature>
<dbReference type="InterPro" id="IPR001525">
    <property type="entry name" value="C5_MeTfrase"/>
</dbReference>
<proteinExistence type="inferred from homology"/>
<dbReference type="InterPro" id="IPR018117">
    <property type="entry name" value="C5_DNA_meth_AS"/>
</dbReference>
<keyword evidence="2 6" id="KW-0808">Transferase</keyword>
<comment type="similarity">
    <text evidence="6 7">Belongs to the class I-like SAM-binding methyltransferase superfamily. C5-methyltransferase family.</text>
</comment>
<evidence type="ECO:0000256" key="1">
    <source>
        <dbReference type="ARBA" id="ARBA00022603"/>
    </source>
</evidence>
<dbReference type="GO" id="GO:0009307">
    <property type="term" value="P:DNA restriction-modification system"/>
    <property type="evidence" value="ECO:0007669"/>
    <property type="project" value="UniProtKB-KW"/>
</dbReference>
<evidence type="ECO:0000256" key="4">
    <source>
        <dbReference type="ARBA" id="ARBA00022747"/>
    </source>
</evidence>
<evidence type="ECO:0000256" key="5">
    <source>
        <dbReference type="ARBA" id="ARBA00047422"/>
    </source>
</evidence>
<feature type="region of interest" description="Disordered" evidence="9">
    <location>
        <begin position="394"/>
        <end position="413"/>
    </location>
</feature>
<gene>
    <name evidence="10" type="ORF">E8A74_18650</name>
</gene>
<evidence type="ECO:0000313" key="11">
    <source>
        <dbReference type="Proteomes" id="UP000309215"/>
    </source>
</evidence>
<keyword evidence="1 6" id="KW-0489">Methyltransferase</keyword>
<keyword evidence="4" id="KW-0680">Restriction system</keyword>
<dbReference type="PRINTS" id="PR00105">
    <property type="entry name" value="C5METTRFRASE"/>
</dbReference>
<dbReference type="Gene3D" id="3.90.120.10">
    <property type="entry name" value="DNA Methylase, subunit A, domain 2"/>
    <property type="match status" value="1"/>
</dbReference>
<dbReference type="RefSeq" id="WP_136930388.1">
    <property type="nucleotide sequence ID" value="NZ_SSMQ01000018.1"/>
</dbReference>
<feature type="compositionally biased region" description="Basic residues" evidence="9">
    <location>
        <begin position="394"/>
        <end position="404"/>
    </location>
</feature>
<accession>A0A4U1JB02</accession>
<reference evidence="10 11" key="1">
    <citation type="submission" date="2019-04" db="EMBL/GenBank/DDBJ databases">
        <authorList>
            <person name="Li Y."/>
            <person name="Wang J."/>
        </authorList>
    </citation>
    <scope>NUCLEOTIDE SEQUENCE [LARGE SCALE GENOMIC DNA]</scope>
    <source>
        <strain evidence="10 11">DSM 14668</strain>
    </source>
</reference>
<evidence type="ECO:0000256" key="2">
    <source>
        <dbReference type="ARBA" id="ARBA00022679"/>
    </source>
</evidence>
<dbReference type="Pfam" id="PF00145">
    <property type="entry name" value="DNA_methylase"/>
    <property type="match status" value="1"/>
</dbReference>
<comment type="catalytic activity">
    <reaction evidence="5 8">
        <text>a 2'-deoxycytidine in DNA + S-adenosyl-L-methionine = a 5-methyl-2'-deoxycytidine in DNA + S-adenosyl-L-homocysteine + H(+)</text>
        <dbReference type="Rhea" id="RHEA:13681"/>
        <dbReference type="Rhea" id="RHEA-COMP:11369"/>
        <dbReference type="Rhea" id="RHEA-COMP:11370"/>
        <dbReference type="ChEBI" id="CHEBI:15378"/>
        <dbReference type="ChEBI" id="CHEBI:57856"/>
        <dbReference type="ChEBI" id="CHEBI:59789"/>
        <dbReference type="ChEBI" id="CHEBI:85452"/>
        <dbReference type="ChEBI" id="CHEBI:85454"/>
        <dbReference type="EC" id="2.1.1.37"/>
    </reaction>
</comment>
<evidence type="ECO:0000256" key="8">
    <source>
        <dbReference type="RuleBase" id="RU000417"/>
    </source>
</evidence>
<dbReference type="PROSITE" id="PS00094">
    <property type="entry name" value="C5_MTASE_1"/>
    <property type="match status" value="1"/>
</dbReference>
<evidence type="ECO:0000256" key="3">
    <source>
        <dbReference type="ARBA" id="ARBA00022691"/>
    </source>
</evidence>
<dbReference type="GO" id="GO:0032259">
    <property type="term" value="P:methylation"/>
    <property type="evidence" value="ECO:0007669"/>
    <property type="project" value="UniProtKB-KW"/>
</dbReference>
<dbReference type="InterPro" id="IPR029063">
    <property type="entry name" value="SAM-dependent_MTases_sf"/>
</dbReference>
<evidence type="ECO:0000256" key="9">
    <source>
        <dbReference type="SAM" id="MobiDB-lite"/>
    </source>
</evidence>
<dbReference type="EMBL" id="SSMQ01000018">
    <property type="protein sequence ID" value="TKD06537.1"/>
    <property type="molecule type" value="Genomic_DNA"/>
</dbReference>
<sequence length="413" mass="46350">MDRKPVLISLYSGAGGLDYGFEEAGFRTGVAVEMDHDCCDTLRANRTFPVIEKSIFDVPTGDMLAAARTKRGKLDLVIGGPPCQPFSKSGYWARGDTKRLEDPRAGTLGAYMRVVEEALPRAFVLENVEGLAYTEKNEGLTLVLDMIEQINRRQKVHYIPSFRVLCAADFGVPQLRYRLFLIASREGQPFSFPSPTHASKNETAQQTSLLALPPYRTAWDALGDLRVDPSEELEMRGKWARLLPSIPEGENYLWHTDRGGGMPLFGWRRRFWSFLLKLAKDRPSWTIQAQPGPGTGPFHWANRRLSMRELCRLQTFPDDVHIQGNDRAIQRQVGNAVPSLLAEILGRAVRTQLLGDARSREPLHLMPPIRTPVPPPEPVRPVPQEYRSLRGVHHAHPGTGKGHRAVAWAEEAQ</sequence>
<evidence type="ECO:0000256" key="7">
    <source>
        <dbReference type="RuleBase" id="RU000416"/>
    </source>
</evidence>
<dbReference type="OrthoDB" id="9813719at2"/>
<dbReference type="Proteomes" id="UP000309215">
    <property type="component" value="Unassembled WGS sequence"/>
</dbReference>
<dbReference type="InterPro" id="IPR050390">
    <property type="entry name" value="C5-Methyltransferase"/>
</dbReference>
<keyword evidence="11" id="KW-1185">Reference proteome</keyword>
<name>A0A4U1JB02_9BACT</name>
<dbReference type="PANTHER" id="PTHR10629">
    <property type="entry name" value="CYTOSINE-SPECIFIC METHYLTRANSFERASE"/>
    <property type="match status" value="1"/>
</dbReference>
<dbReference type="GO" id="GO:0003886">
    <property type="term" value="F:DNA (cytosine-5-)-methyltransferase activity"/>
    <property type="evidence" value="ECO:0007669"/>
    <property type="project" value="UniProtKB-EC"/>
</dbReference>
<dbReference type="GO" id="GO:0044027">
    <property type="term" value="P:negative regulation of gene expression via chromosomal CpG island methylation"/>
    <property type="evidence" value="ECO:0007669"/>
    <property type="project" value="TreeGrafter"/>
</dbReference>
<dbReference type="PANTHER" id="PTHR10629:SF52">
    <property type="entry name" value="DNA (CYTOSINE-5)-METHYLTRANSFERASE 1"/>
    <property type="match status" value="1"/>
</dbReference>